<gene>
    <name evidence="1" type="ORF">PFFCH_01651</name>
</gene>
<accession>A0A024VQD6</accession>
<name>A0A024VQD6_PLAFA</name>
<sequence length="170" mass="19533">MCRKSWGFLYRSEIREFSWNISLVQILVEVANISNVRTLKTKVDMGFLDKKKFSIGDKGVLILLNIRDYPNAVVTIKKIGGISLISFKEYNLSLYSLTHYLNMLGFYNSGNKFILSYMIGVKHDDTSFHVPSKSSVEVLRLRPKEGVVVMKRNHNQGNRLGEISRESRLL</sequence>
<proteinExistence type="predicted"/>
<dbReference type="EMBL" id="KI927881">
    <property type="protein sequence ID" value="ETW30934.1"/>
    <property type="molecule type" value="Genomic_DNA"/>
</dbReference>
<dbReference type="AlphaFoldDB" id="A0A024VQD6"/>
<reference evidence="1 2" key="2">
    <citation type="submission" date="2013-02" db="EMBL/GenBank/DDBJ databases">
        <title>The Genome Sequence of Plasmodium falciparum FCH/4.</title>
        <authorList>
            <consortium name="The Broad Institute Genome Sequencing Platform"/>
            <consortium name="The Broad Institute Genome Sequencing Center for Infectious Disease"/>
            <person name="Neafsey D."/>
            <person name="Cheeseman I."/>
            <person name="Volkman S."/>
            <person name="Adams J."/>
            <person name="Walker B."/>
            <person name="Young S.K."/>
            <person name="Zeng Q."/>
            <person name="Gargeya S."/>
            <person name="Fitzgerald M."/>
            <person name="Haas B."/>
            <person name="Abouelleil A."/>
            <person name="Alvarado L."/>
            <person name="Arachchi H.M."/>
            <person name="Berlin A.M."/>
            <person name="Chapman S.B."/>
            <person name="Dewar J."/>
            <person name="Goldberg J."/>
            <person name="Griggs A."/>
            <person name="Gujja S."/>
            <person name="Hansen M."/>
            <person name="Howarth C."/>
            <person name="Imamovic A."/>
            <person name="Larimer J."/>
            <person name="McCowan C."/>
            <person name="Murphy C."/>
            <person name="Neiman D."/>
            <person name="Pearson M."/>
            <person name="Priest M."/>
            <person name="Roberts A."/>
            <person name="Saif S."/>
            <person name="Shea T."/>
            <person name="Sisk P."/>
            <person name="Sykes S."/>
            <person name="Wortman J."/>
            <person name="Nusbaum C."/>
            <person name="Birren B."/>
        </authorList>
    </citation>
    <scope>NUCLEOTIDE SEQUENCE [LARGE SCALE GENOMIC DNA]</scope>
    <source>
        <strain evidence="1 2">FCH/4</strain>
    </source>
</reference>
<evidence type="ECO:0000313" key="2">
    <source>
        <dbReference type="Proteomes" id="UP000030656"/>
    </source>
</evidence>
<evidence type="ECO:0000313" key="1">
    <source>
        <dbReference type="EMBL" id="ETW30934.1"/>
    </source>
</evidence>
<dbReference type="Proteomes" id="UP000030656">
    <property type="component" value="Unassembled WGS sequence"/>
</dbReference>
<organism evidence="1 2">
    <name type="scientific">Plasmodium falciparum FCH/4</name>
    <dbReference type="NCBI Taxonomy" id="1036724"/>
    <lineage>
        <taxon>Eukaryota</taxon>
        <taxon>Sar</taxon>
        <taxon>Alveolata</taxon>
        <taxon>Apicomplexa</taxon>
        <taxon>Aconoidasida</taxon>
        <taxon>Haemosporida</taxon>
        <taxon>Plasmodiidae</taxon>
        <taxon>Plasmodium</taxon>
        <taxon>Plasmodium (Laverania)</taxon>
    </lineage>
</organism>
<reference evidence="1 2" key="1">
    <citation type="submission" date="2013-02" db="EMBL/GenBank/DDBJ databases">
        <title>The Genome Annotation of Plasmodium falciparum FCH/4.</title>
        <authorList>
            <consortium name="The Broad Institute Genome Sequencing Platform"/>
            <consortium name="The Broad Institute Genome Sequencing Center for Infectious Disease"/>
            <person name="Neafsey D."/>
            <person name="Hoffman S."/>
            <person name="Volkman S."/>
            <person name="Rosenthal P."/>
            <person name="Walker B."/>
            <person name="Young S.K."/>
            <person name="Zeng Q."/>
            <person name="Gargeya S."/>
            <person name="Fitzgerald M."/>
            <person name="Haas B."/>
            <person name="Abouelleil A."/>
            <person name="Allen A.W."/>
            <person name="Alvarado L."/>
            <person name="Arachchi H.M."/>
            <person name="Berlin A.M."/>
            <person name="Chapman S.B."/>
            <person name="Gainer-Dewar J."/>
            <person name="Goldberg J."/>
            <person name="Griggs A."/>
            <person name="Gujja S."/>
            <person name="Hansen M."/>
            <person name="Howarth C."/>
            <person name="Imamovic A."/>
            <person name="Ireland A."/>
            <person name="Larimer J."/>
            <person name="McCowan C."/>
            <person name="Murphy C."/>
            <person name="Pearson M."/>
            <person name="Poon T.W."/>
            <person name="Priest M."/>
            <person name="Roberts A."/>
            <person name="Saif S."/>
            <person name="Shea T."/>
            <person name="Sisk P."/>
            <person name="Sykes S."/>
            <person name="Wortman J."/>
            <person name="Nusbaum C."/>
            <person name="Birren B."/>
        </authorList>
    </citation>
    <scope>NUCLEOTIDE SEQUENCE [LARGE SCALE GENOMIC DNA]</scope>
    <source>
        <strain evidence="1 2">FCH/4</strain>
    </source>
</reference>
<protein>
    <submittedName>
        <fullName evidence="1">Uncharacterized protein</fullName>
    </submittedName>
</protein>